<keyword evidence="2" id="KW-0547">Nucleotide-binding</keyword>
<evidence type="ECO:0000256" key="3">
    <source>
        <dbReference type="ARBA" id="ARBA00022840"/>
    </source>
</evidence>
<dbReference type="InterPro" id="IPR003439">
    <property type="entry name" value="ABC_transporter-like_ATP-bd"/>
</dbReference>
<protein>
    <submittedName>
        <fullName evidence="5">Molybdate transport system ATP-binding protein</fullName>
    </submittedName>
</protein>
<sequence length="221" mass="24965">MLKAFFQKKLPTFELEIEFSLNNGILALVGPSGAGKTTILQCVAGLQAPSSGEININDKIVFSSEQGVNIPIRKRRIGYVFQDYALFPHMTVEKNVMYGKPQKGSIPNKVLTVSNVLEMLKIEHLRNRYPNQISGGEKQRVALARALMTEPELLLLDEPLSALDQDTRSTLQQELLKLQVQWQIPFILVTHDLQEAEMLGDQIIKLDHGKQEELRKFDKAQ</sequence>
<gene>
    <name evidence="5" type="ORF">SAMN02746098_03045</name>
</gene>
<dbReference type="Proteomes" id="UP000183954">
    <property type="component" value="Unassembled WGS sequence"/>
</dbReference>
<dbReference type="PROSITE" id="PS00211">
    <property type="entry name" value="ABC_TRANSPORTER_1"/>
    <property type="match status" value="1"/>
</dbReference>
<evidence type="ECO:0000259" key="4">
    <source>
        <dbReference type="PROSITE" id="PS50893"/>
    </source>
</evidence>
<reference evidence="6" key="1">
    <citation type="submission" date="2016-11" db="EMBL/GenBank/DDBJ databases">
        <authorList>
            <person name="Varghese N."/>
            <person name="Submissions S."/>
        </authorList>
    </citation>
    <scope>NUCLEOTIDE SEQUENCE [LARGE SCALE GENOMIC DNA]</scope>
    <source>
        <strain evidence="6">DSM 15449</strain>
    </source>
</reference>
<name>A0A1M5Z7A2_9FIRM</name>
<dbReference type="Gene3D" id="3.40.50.300">
    <property type="entry name" value="P-loop containing nucleotide triphosphate hydrolases"/>
    <property type="match status" value="1"/>
</dbReference>
<keyword evidence="6" id="KW-1185">Reference proteome</keyword>
<dbReference type="STRING" id="1121420.SAMN02746098_03045"/>
<dbReference type="InterPro" id="IPR017871">
    <property type="entry name" value="ABC_transporter-like_CS"/>
</dbReference>
<evidence type="ECO:0000313" key="5">
    <source>
        <dbReference type="EMBL" id="SHI20071.1"/>
    </source>
</evidence>
<evidence type="ECO:0000313" key="6">
    <source>
        <dbReference type="Proteomes" id="UP000183954"/>
    </source>
</evidence>
<dbReference type="GO" id="GO:0005524">
    <property type="term" value="F:ATP binding"/>
    <property type="evidence" value="ECO:0007669"/>
    <property type="project" value="UniProtKB-KW"/>
</dbReference>
<feature type="domain" description="ABC transporter" evidence="4">
    <location>
        <begin position="1"/>
        <end position="221"/>
    </location>
</feature>
<dbReference type="AlphaFoldDB" id="A0A1M5Z7A2"/>
<accession>A0A1M5Z7A2</accession>
<dbReference type="GO" id="GO:0016887">
    <property type="term" value="F:ATP hydrolysis activity"/>
    <property type="evidence" value="ECO:0007669"/>
    <property type="project" value="InterPro"/>
</dbReference>
<dbReference type="SMART" id="SM00382">
    <property type="entry name" value="AAA"/>
    <property type="match status" value="1"/>
</dbReference>
<dbReference type="InterPro" id="IPR027417">
    <property type="entry name" value="P-loop_NTPase"/>
</dbReference>
<keyword evidence="1" id="KW-0813">Transport</keyword>
<organism evidence="5 6">
    <name type="scientific">Desulfosporosinus lacus DSM 15449</name>
    <dbReference type="NCBI Taxonomy" id="1121420"/>
    <lineage>
        <taxon>Bacteria</taxon>
        <taxon>Bacillati</taxon>
        <taxon>Bacillota</taxon>
        <taxon>Clostridia</taxon>
        <taxon>Eubacteriales</taxon>
        <taxon>Desulfitobacteriaceae</taxon>
        <taxon>Desulfosporosinus</taxon>
    </lineage>
</organism>
<dbReference type="PANTHER" id="PTHR42781:SF4">
    <property type="entry name" value="SPERMIDINE_PUTRESCINE IMPORT ATP-BINDING PROTEIN POTA"/>
    <property type="match status" value="1"/>
</dbReference>
<dbReference type="PANTHER" id="PTHR42781">
    <property type="entry name" value="SPERMIDINE/PUTRESCINE IMPORT ATP-BINDING PROTEIN POTA"/>
    <property type="match status" value="1"/>
</dbReference>
<keyword evidence="3 5" id="KW-0067">ATP-binding</keyword>
<dbReference type="InterPro" id="IPR003593">
    <property type="entry name" value="AAA+_ATPase"/>
</dbReference>
<dbReference type="EMBL" id="FQXJ01000010">
    <property type="protein sequence ID" value="SHI20071.1"/>
    <property type="molecule type" value="Genomic_DNA"/>
</dbReference>
<dbReference type="OrthoDB" id="9802264at2"/>
<dbReference type="PROSITE" id="PS50893">
    <property type="entry name" value="ABC_TRANSPORTER_2"/>
    <property type="match status" value="1"/>
</dbReference>
<evidence type="ECO:0000256" key="2">
    <source>
        <dbReference type="ARBA" id="ARBA00022741"/>
    </source>
</evidence>
<dbReference type="Pfam" id="PF00005">
    <property type="entry name" value="ABC_tran"/>
    <property type="match status" value="1"/>
</dbReference>
<dbReference type="InterPro" id="IPR050093">
    <property type="entry name" value="ABC_SmlMolc_Importer"/>
</dbReference>
<dbReference type="RefSeq" id="WP_073030570.1">
    <property type="nucleotide sequence ID" value="NZ_FQXJ01000010.1"/>
</dbReference>
<proteinExistence type="predicted"/>
<evidence type="ECO:0000256" key="1">
    <source>
        <dbReference type="ARBA" id="ARBA00022448"/>
    </source>
</evidence>
<dbReference type="SUPFAM" id="SSF52540">
    <property type="entry name" value="P-loop containing nucleoside triphosphate hydrolases"/>
    <property type="match status" value="1"/>
</dbReference>